<comment type="caution">
    <text evidence="1">The sequence shown here is derived from an EMBL/GenBank/DDBJ whole genome shotgun (WGS) entry which is preliminary data.</text>
</comment>
<dbReference type="InterPro" id="IPR007174">
    <property type="entry name" value="Las1"/>
</dbReference>
<protein>
    <submittedName>
        <fullName evidence="1">Uncharacterized protein</fullName>
    </submittedName>
</protein>
<dbReference type="PANTHER" id="PTHR15002">
    <property type="entry name" value="RIBOSOMAL BIOGENESIS PROTEIN LAS1L"/>
    <property type="match status" value="1"/>
</dbReference>
<dbReference type="Proteomes" id="UP001233999">
    <property type="component" value="Unassembled WGS sequence"/>
</dbReference>
<dbReference type="AlphaFoldDB" id="A0AAD8A8X5"/>
<sequence length="492" mass="57213">EHYWKSEAELTTDLVLTGKSTKSSDVIVSLKEDVEILQGLMLYSKADPIKQINFHKLYFRNQLLVKRLNHDRNEIKDMKKKLIKWGHTAEDSEIEEAQLVIIKEITEYLEMYDDSGEAYSHLVDVLLEGDGFLASCDFMSVFNTEFDKWRLQNDNLPVHFINLWKTLLDFMQQSKMIPLLLKKLITLTNVENEGGNRCRMAALWIKELSLSVFKTKKARELRRRLIQDKDCLHKVKKTFSGKLSKGKLQHKLCTSNVHRMLMEKVEDDNPNLKQIMTLKFQNVPSGLTDMELLDEAVKKPNKWTNIFLPSLMDLVEPPLSVDGRKKLITLVDIYTQEAMFQNIEFVRTDSPIYTIDKLENSLKLENKENSVTEMVIEVNDPYIEPSISTPMARESIWNRYDESINWSKCPIGRLPWQNSGTSLNMDLPCEIVWKPTETSDDHEKALPGFFHKKINWDEILKKRPNKNRNLLEVSPNIDIVDRAVSIALIENN</sequence>
<gene>
    <name evidence="1" type="ORF">L9F63_013984</name>
</gene>
<dbReference type="EMBL" id="JASPKZ010002724">
    <property type="protein sequence ID" value="KAJ9594710.1"/>
    <property type="molecule type" value="Genomic_DNA"/>
</dbReference>
<dbReference type="GO" id="GO:0000470">
    <property type="term" value="P:maturation of LSU-rRNA"/>
    <property type="evidence" value="ECO:0007669"/>
    <property type="project" value="TreeGrafter"/>
</dbReference>
<dbReference type="GO" id="GO:0004519">
    <property type="term" value="F:endonuclease activity"/>
    <property type="evidence" value="ECO:0007669"/>
    <property type="project" value="InterPro"/>
</dbReference>
<organism evidence="1 2">
    <name type="scientific">Diploptera punctata</name>
    <name type="common">Pacific beetle cockroach</name>
    <dbReference type="NCBI Taxonomy" id="6984"/>
    <lineage>
        <taxon>Eukaryota</taxon>
        <taxon>Metazoa</taxon>
        <taxon>Ecdysozoa</taxon>
        <taxon>Arthropoda</taxon>
        <taxon>Hexapoda</taxon>
        <taxon>Insecta</taxon>
        <taxon>Pterygota</taxon>
        <taxon>Neoptera</taxon>
        <taxon>Polyneoptera</taxon>
        <taxon>Dictyoptera</taxon>
        <taxon>Blattodea</taxon>
        <taxon>Blaberoidea</taxon>
        <taxon>Blaberidae</taxon>
        <taxon>Diplopterinae</taxon>
        <taxon>Diploptera</taxon>
    </lineage>
</organism>
<dbReference type="GO" id="GO:0090730">
    <property type="term" value="C:Las1 complex"/>
    <property type="evidence" value="ECO:0007669"/>
    <property type="project" value="InterPro"/>
</dbReference>
<evidence type="ECO:0000313" key="2">
    <source>
        <dbReference type="Proteomes" id="UP001233999"/>
    </source>
</evidence>
<keyword evidence="2" id="KW-1185">Reference proteome</keyword>
<reference evidence="1" key="2">
    <citation type="submission" date="2023-05" db="EMBL/GenBank/DDBJ databases">
        <authorList>
            <person name="Fouks B."/>
        </authorList>
    </citation>
    <scope>NUCLEOTIDE SEQUENCE</scope>
    <source>
        <strain evidence="1">Stay&amp;Tobe</strain>
        <tissue evidence="1">Testes</tissue>
    </source>
</reference>
<dbReference type="GO" id="GO:0000460">
    <property type="term" value="P:maturation of 5.8S rRNA"/>
    <property type="evidence" value="ECO:0007669"/>
    <property type="project" value="TreeGrafter"/>
</dbReference>
<accession>A0AAD8A8X5</accession>
<name>A0AAD8A8X5_DIPPU</name>
<reference evidence="1" key="1">
    <citation type="journal article" date="2023" name="IScience">
        <title>Live-bearing cockroach genome reveals convergent evolutionary mechanisms linked to viviparity in insects and beyond.</title>
        <authorList>
            <person name="Fouks B."/>
            <person name="Harrison M.C."/>
            <person name="Mikhailova A.A."/>
            <person name="Marchal E."/>
            <person name="English S."/>
            <person name="Carruthers M."/>
            <person name="Jennings E.C."/>
            <person name="Chiamaka E.L."/>
            <person name="Frigard R.A."/>
            <person name="Pippel M."/>
            <person name="Attardo G.M."/>
            <person name="Benoit J.B."/>
            <person name="Bornberg-Bauer E."/>
            <person name="Tobe S.S."/>
        </authorList>
    </citation>
    <scope>NUCLEOTIDE SEQUENCE</scope>
    <source>
        <strain evidence="1">Stay&amp;Tobe</strain>
    </source>
</reference>
<proteinExistence type="predicted"/>
<dbReference type="PANTHER" id="PTHR15002:SF0">
    <property type="entry name" value="RIBOSOMAL BIOGENESIS PROTEIN LAS1L"/>
    <property type="match status" value="1"/>
</dbReference>
<feature type="non-terminal residue" evidence="1">
    <location>
        <position position="492"/>
    </location>
</feature>
<dbReference type="GO" id="GO:0030687">
    <property type="term" value="C:preribosome, large subunit precursor"/>
    <property type="evidence" value="ECO:0007669"/>
    <property type="project" value="TreeGrafter"/>
</dbReference>
<evidence type="ECO:0000313" key="1">
    <source>
        <dbReference type="EMBL" id="KAJ9594710.1"/>
    </source>
</evidence>